<dbReference type="Proteomes" id="UP000261540">
    <property type="component" value="Unplaced"/>
</dbReference>
<dbReference type="PANTHER" id="PTHR12899">
    <property type="entry name" value="39S RIBOSOMAL PROTEIN L18, MITOCHONDRIAL"/>
    <property type="match status" value="1"/>
</dbReference>
<dbReference type="FunFam" id="3.30.420.80:FF:000005">
    <property type="entry name" value="39S ribosomal protein L18, mitochondrial"/>
    <property type="match status" value="1"/>
</dbReference>
<dbReference type="SUPFAM" id="SSF53137">
    <property type="entry name" value="Translational machinery components"/>
    <property type="match status" value="1"/>
</dbReference>
<keyword evidence="3" id="KW-0689">Ribosomal protein</keyword>
<comment type="similarity">
    <text evidence="2">Belongs to the universal ribosomal protein uL18 family.</text>
</comment>
<dbReference type="Ensembl" id="ENSPKIT00000025006.1">
    <property type="protein sequence ID" value="ENSPKIP00000001095.1"/>
    <property type="gene ID" value="ENSPKIG00000019513.1"/>
</dbReference>
<dbReference type="GO" id="GO:0005743">
    <property type="term" value="C:mitochondrial inner membrane"/>
    <property type="evidence" value="ECO:0007669"/>
    <property type="project" value="UniProtKB-ARBA"/>
</dbReference>
<dbReference type="AlphaFoldDB" id="A0A3B3Q631"/>
<dbReference type="KEGG" id="pki:111836297"/>
<evidence type="ECO:0000256" key="2">
    <source>
        <dbReference type="ARBA" id="ARBA00007116"/>
    </source>
</evidence>
<dbReference type="InterPro" id="IPR057268">
    <property type="entry name" value="Ribosomal_L18"/>
</dbReference>
<reference evidence="9" key="1">
    <citation type="submission" date="2025-08" db="UniProtKB">
        <authorList>
            <consortium name="Ensembl"/>
        </authorList>
    </citation>
    <scope>IDENTIFICATION</scope>
</reference>
<comment type="subcellular location">
    <subcellularLocation>
        <location evidence="1">Mitochondrion</location>
    </subcellularLocation>
</comment>
<reference evidence="9" key="2">
    <citation type="submission" date="2025-09" db="UniProtKB">
        <authorList>
            <consortium name="Ensembl"/>
        </authorList>
    </citation>
    <scope>IDENTIFICATION</scope>
</reference>
<dbReference type="CDD" id="cd00432">
    <property type="entry name" value="Ribosomal_L18_L5e"/>
    <property type="match status" value="1"/>
</dbReference>
<evidence type="ECO:0000256" key="5">
    <source>
        <dbReference type="ARBA" id="ARBA00023274"/>
    </source>
</evidence>
<dbReference type="GO" id="GO:0006412">
    <property type="term" value="P:translation"/>
    <property type="evidence" value="ECO:0007669"/>
    <property type="project" value="InterPro"/>
</dbReference>
<dbReference type="PANTHER" id="PTHR12899:SF3">
    <property type="entry name" value="LARGE RIBOSOMAL SUBUNIT PROTEIN UL18M"/>
    <property type="match status" value="1"/>
</dbReference>
<dbReference type="GO" id="GO:1990904">
    <property type="term" value="C:ribonucleoprotein complex"/>
    <property type="evidence" value="ECO:0007669"/>
    <property type="project" value="UniProtKB-KW"/>
</dbReference>
<evidence type="ECO:0000256" key="8">
    <source>
        <dbReference type="ARBA" id="ARBA00082661"/>
    </source>
</evidence>
<dbReference type="OrthoDB" id="1932324at2759"/>
<evidence type="ECO:0000256" key="7">
    <source>
        <dbReference type="ARBA" id="ARBA00069051"/>
    </source>
</evidence>
<dbReference type="STRING" id="1676925.ENSPKIP00000001095"/>
<keyword evidence="5" id="KW-0687">Ribonucleoprotein</keyword>
<dbReference type="Gene3D" id="3.30.420.80">
    <property type="entry name" value="Ribosomal protein S11"/>
    <property type="match status" value="1"/>
</dbReference>
<dbReference type="CTD" id="29074"/>
<organism evidence="9 10">
    <name type="scientific">Paramormyrops kingsleyae</name>
    <dbReference type="NCBI Taxonomy" id="1676925"/>
    <lineage>
        <taxon>Eukaryota</taxon>
        <taxon>Metazoa</taxon>
        <taxon>Chordata</taxon>
        <taxon>Craniata</taxon>
        <taxon>Vertebrata</taxon>
        <taxon>Euteleostomi</taxon>
        <taxon>Actinopterygii</taxon>
        <taxon>Neopterygii</taxon>
        <taxon>Teleostei</taxon>
        <taxon>Osteoglossocephala</taxon>
        <taxon>Osteoglossomorpha</taxon>
        <taxon>Osteoglossiformes</taxon>
        <taxon>Mormyridae</taxon>
        <taxon>Paramormyrops</taxon>
    </lineage>
</organism>
<dbReference type="RefSeq" id="XP_023653186.1">
    <property type="nucleotide sequence ID" value="XM_023797418.2"/>
</dbReference>
<dbReference type="GO" id="GO:0003735">
    <property type="term" value="F:structural constituent of ribosome"/>
    <property type="evidence" value="ECO:0007669"/>
    <property type="project" value="InterPro"/>
</dbReference>
<evidence type="ECO:0000256" key="4">
    <source>
        <dbReference type="ARBA" id="ARBA00023128"/>
    </source>
</evidence>
<keyword evidence="4" id="KW-0496">Mitochondrion</keyword>
<name>A0A3B3Q631_9TELE</name>
<dbReference type="GeneTree" id="ENSGT00390000006394"/>
<dbReference type="GeneID" id="111836297"/>
<keyword evidence="10" id="KW-1185">Reference proteome</keyword>
<dbReference type="InterPro" id="IPR036967">
    <property type="entry name" value="Ribosomal_uS11_sf"/>
</dbReference>
<accession>A0A3B3Q631</accession>
<dbReference type="GO" id="GO:0008097">
    <property type="term" value="F:5S rRNA binding"/>
    <property type="evidence" value="ECO:0007669"/>
    <property type="project" value="TreeGrafter"/>
</dbReference>
<proteinExistence type="inferred from homology"/>
<evidence type="ECO:0000256" key="3">
    <source>
        <dbReference type="ARBA" id="ARBA00022980"/>
    </source>
</evidence>
<comment type="function">
    <text evidence="6">Together with thiosulfate sulfurtransferase (TST), acts as a mitochondrial import factor for the cytosolic 5S rRNA. The precursor form shows RNA chaperone activity; is able to fold the 5S rRNA into an import-competent conformation that is recognized by rhodanese (TST). Both the cytoplasmic and mitochondrial forms are able to bind to the helix IV-loop D in the gamma domain of the 5S rRNA.</text>
</comment>
<evidence type="ECO:0000256" key="1">
    <source>
        <dbReference type="ARBA" id="ARBA00004173"/>
    </source>
</evidence>
<evidence type="ECO:0000256" key="6">
    <source>
        <dbReference type="ARBA" id="ARBA00059887"/>
    </source>
</evidence>
<sequence>MAAVLGDLWRNVRVLLGQIQRQALSPAFSNTINGPFTKSARCMNQAAPQLQPQSDRNDNEDISKEFVNRNPRNLEQMALAVKDRGWGTVWPSNQYYHRLVFIRSQNYITAEIFAPHSSSPVLSCSSKEWALKRELASTNSVSASQAVGEVLAQRCREAGLLRLTFRVVPWTFRSESVKKFRVAMKGGGIKLCEPRRKYVG</sequence>
<dbReference type="Pfam" id="PF00861">
    <property type="entry name" value="Ribosomal_L18p"/>
    <property type="match status" value="1"/>
</dbReference>
<dbReference type="GO" id="GO:0005840">
    <property type="term" value="C:ribosome"/>
    <property type="evidence" value="ECO:0007669"/>
    <property type="project" value="UniProtKB-KW"/>
</dbReference>
<evidence type="ECO:0000313" key="9">
    <source>
        <dbReference type="Ensembl" id="ENSPKIP00000001095.1"/>
    </source>
</evidence>
<dbReference type="InterPro" id="IPR005484">
    <property type="entry name" value="Ribosomal_uL18_bac/plant/anim"/>
</dbReference>
<evidence type="ECO:0000313" key="10">
    <source>
        <dbReference type="Proteomes" id="UP000261540"/>
    </source>
</evidence>
<protein>
    <recommendedName>
        <fullName evidence="7">Large ribosomal subunit protein uL18m</fullName>
    </recommendedName>
    <alternativeName>
        <fullName evidence="8">39S ribosomal protein L18, mitochondrial</fullName>
    </alternativeName>
</protein>